<evidence type="ECO:0000256" key="2">
    <source>
        <dbReference type="SAM" id="SignalP"/>
    </source>
</evidence>
<proteinExistence type="predicted"/>
<name>A0A550BV59_9AGAR</name>
<evidence type="ECO:0000313" key="4">
    <source>
        <dbReference type="Proteomes" id="UP000320762"/>
    </source>
</evidence>
<evidence type="ECO:0000256" key="1">
    <source>
        <dbReference type="SAM" id="MobiDB-lite"/>
    </source>
</evidence>
<gene>
    <name evidence="3" type="ORF">BD626DRAFT_519517</name>
</gene>
<keyword evidence="4" id="KW-1185">Reference proteome</keyword>
<dbReference type="AlphaFoldDB" id="A0A550BV59"/>
<dbReference type="EMBL" id="VDMD01000069">
    <property type="protein sequence ID" value="TRM56439.1"/>
    <property type="molecule type" value="Genomic_DNA"/>
</dbReference>
<accession>A0A550BV59</accession>
<reference evidence="3 4" key="1">
    <citation type="journal article" date="2019" name="New Phytol.">
        <title>Comparative genomics reveals unique wood-decay strategies and fruiting body development in the Schizophyllaceae.</title>
        <authorList>
            <person name="Almasi E."/>
            <person name="Sahu N."/>
            <person name="Krizsan K."/>
            <person name="Balint B."/>
            <person name="Kovacs G.M."/>
            <person name="Kiss B."/>
            <person name="Cseklye J."/>
            <person name="Drula E."/>
            <person name="Henrissat B."/>
            <person name="Nagy I."/>
            <person name="Chovatia M."/>
            <person name="Adam C."/>
            <person name="LaButti K."/>
            <person name="Lipzen A."/>
            <person name="Riley R."/>
            <person name="Grigoriev I.V."/>
            <person name="Nagy L.G."/>
        </authorList>
    </citation>
    <scope>NUCLEOTIDE SEQUENCE [LARGE SCALE GENOMIC DNA]</scope>
    <source>
        <strain evidence="3 4">NL-1724</strain>
    </source>
</reference>
<evidence type="ECO:0008006" key="5">
    <source>
        <dbReference type="Google" id="ProtNLM"/>
    </source>
</evidence>
<sequence>MTIWKEGMCVVVGRWVYALCFQWTLGQRRGSGRYVGRYLRKMVIGEDGGTYSSSAGAVRPIREIHRAQSRFFPMSIGSKTGAAGQSGSQGLPAVPCTGRFPRRGDANTSRTC</sequence>
<organism evidence="3 4">
    <name type="scientific">Schizophyllum amplum</name>
    <dbReference type="NCBI Taxonomy" id="97359"/>
    <lineage>
        <taxon>Eukaryota</taxon>
        <taxon>Fungi</taxon>
        <taxon>Dikarya</taxon>
        <taxon>Basidiomycota</taxon>
        <taxon>Agaricomycotina</taxon>
        <taxon>Agaricomycetes</taxon>
        <taxon>Agaricomycetidae</taxon>
        <taxon>Agaricales</taxon>
        <taxon>Schizophyllaceae</taxon>
        <taxon>Schizophyllum</taxon>
    </lineage>
</organism>
<keyword evidence="2" id="KW-0732">Signal</keyword>
<evidence type="ECO:0000313" key="3">
    <source>
        <dbReference type="EMBL" id="TRM56439.1"/>
    </source>
</evidence>
<feature type="chain" id="PRO_5021997974" description="Secreted protein" evidence="2">
    <location>
        <begin position="21"/>
        <end position="112"/>
    </location>
</feature>
<protein>
    <recommendedName>
        <fullName evidence="5">Secreted protein</fullName>
    </recommendedName>
</protein>
<comment type="caution">
    <text evidence="3">The sequence shown here is derived from an EMBL/GenBank/DDBJ whole genome shotgun (WGS) entry which is preliminary data.</text>
</comment>
<feature type="signal peptide" evidence="2">
    <location>
        <begin position="1"/>
        <end position="20"/>
    </location>
</feature>
<feature type="region of interest" description="Disordered" evidence="1">
    <location>
        <begin position="79"/>
        <end position="112"/>
    </location>
</feature>
<dbReference type="Proteomes" id="UP000320762">
    <property type="component" value="Unassembled WGS sequence"/>
</dbReference>